<dbReference type="Proteomes" id="UP000265618">
    <property type="component" value="Unassembled WGS sequence"/>
</dbReference>
<evidence type="ECO:0000313" key="1">
    <source>
        <dbReference type="EMBL" id="GIQ82756.1"/>
    </source>
</evidence>
<comment type="caution">
    <text evidence="1">The sequence shown here is derived from an EMBL/GenBank/DDBJ whole genome shotgun (WGS) entry which is preliminary data.</text>
</comment>
<dbReference type="AlphaFoldDB" id="A0A9K3CT73"/>
<gene>
    <name evidence="1" type="ORF">KIPB_003950</name>
</gene>
<protein>
    <submittedName>
        <fullName evidence="1">Uncharacterized protein</fullName>
    </submittedName>
</protein>
<sequence>MAGDSKWLMTVLTTSQGWGEVTSIIVNHRSTPESEYVYHSTIEEPSNYDGGDNAWADRSKYLSLYGNTLVVGSKYSHYDNPGNLGSGSAYIYQYTDASDAWTLVAEIRNRDSDNTFGVVLALTETHILVGGSKLNANYYDLGRVTLYDCSAALEGSLSLSASLSTCKSVLDVVSPCDGTAGSCKFGEYKMSRDQDPSAPVTMVTTLDMGIHTSMPISAVAVSFDLDALTYSMTTLTPTMGDDLEIGALSLTSGVLAVSLQDSNDGWSSPSYNSSVQLYSLEHDTPTNTDKWTLKAEADNDICISSPVPYCGTDFGAYVTLSPPSPDGTLSVAVRTDHCTPSELVIDSSTVKDTGCVVFMDIVQLETSGASGASDASDWEFVVTDTVAVGNKHDQIHYSAYTISPSSTAPEVPTSVAVTPTAIVLGQLMIDDLSISFPREDGTKIYSKDSVVLVSMGDQTFLATPDATLSAYTVPSIMLTLETVRDALTLEIEYYVPTGVSNLVNACPTFQQSVPMPVSGGTPSAISVDPIFLGWEEDGEVNDFTVQLTNQYGALIADGREVHLGTSEDTETPMAYDADTATYSVSLLTGSDASTNTLYLTAYYSGTHYTTTQSLYFSDMITFASISPSSVQLHMPTTFHVQFTDAVGNLVGGVEKGFGTTIGWSTTDDTQRTPLVWDLETLSYVGVLVPDHDSDSDTDLDYQDWVYVEVDGPFGSIQYQQVHVHEPLEGVSTLLPDGADPTATGPVAAWDDLLFVLDPANAIVRVYRVDIDIDTSNTDGGDDITYTLLVEETLWYSSAAYNEYDTFEMVYDDASGYLAILSQDIGNLMILRVDDVEGTLTPIGSLVQTDGTEEIAAMAMAEGTLFLTCDSGVRVFTTSNGQWTEEEPIFIQFGSKLDESRLAFDGVTMAVSVTYTDEVLLYRRDVYTGLWAMVQKWT</sequence>
<reference evidence="1 2" key="1">
    <citation type="journal article" date="2018" name="PLoS ONE">
        <title>The draft genome of Kipferlia bialata reveals reductive genome evolution in fornicate parasites.</title>
        <authorList>
            <person name="Tanifuji G."/>
            <person name="Takabayashi S."/>
            <person name="Kume K."/>
            <person name="Takagi M."/>
            <person name="Nakayama T."/>
            <person name="Kamikawa R."/>
            <person name="Inagaki Y."/>
            <person name="Hashimoto T."/>
        </authorList>
    </citation>
    <scope>NUCLEOTIDE SEQUENCE [LARGE SCALE GENOMIC DNA]</scope>
    <source>
        <strain evidence="1">NY0173</strain>
    </source>
</reference>
<organism evidence="1 2">
    <name type="scientific">Kipferlia bialata</name>
    <dbReference type="NCBI Taxonomy" id="797122"/>
    <lineage>
        <taxon>Eukaryota</taxon>
        <taxon>Metamonada</taxon>
        <taxon>Carpediemonas-like organisms</taxon>
        <taxon>Kipferlia</taxon>
    </lineage>
</organism>
<name>A0A9K3CT73_9EUKA</name>
<accession>A0A9K3CT73</accession>
<feature type="non-terminal residue" evidence="1">
    <location>
        <position position="1"/>
    </location>
</feature>
<proteinExistence type="predicted"/>
<dbReference type="EMBL" id="BDIP01000802">
    <property type="protein sequence ID" value="GIQ82756.1"/>
    <property type="molecule type" value="Genomic_DNA"/>
</dbReference>
<keyword evidence="2" id="KW-1185">Reference proteome</keyword>
<evidence type="ECO:0000313" key="2">
    <source>
        <dbReference type="Proteomes" id="UP000265618"/>
    </source>
</evidence>